<feature type="region of interest" description="Disordered" evidence="3">
    <location>
        <begin position="137"/>
        <end position="190"/>
    </location>
</feature>
<dbReference type="InterPro" id="IPR036322">
    <property type="entry name" value="WD40_repeat_dom_sf"/>
</dbReference>
<feature type="compositionally biased region" description="Polar residues" evidence="3">
    <location>
        <begin position="152"/>
        <end position="163"/>
    </location>
</feature>
<dbReference type="EMBL" id="CYKH01002247">
    <property type="protein sequence ID" value="CUG94426.1"/>
    <property type="molecule type" value="Genomic_DNA"/>
</dbReference>
<dbReference type="VEuPathDB" id="TriTrypDB:BSAL_48125"/>
<dbReference type="Proteomes" id="UP000051952">
    <property type="component" value="Unassembled WGS sequence"/>
</dbReference>
<feature type="compositionally biased region" description="Polar residues" evidence="3">
    <location>
        <begin position="965"/>
        <end position="981"/>
    </location>
</feature>
<feature type="compositionally biased region" description="Polar residues" evidence="3">
    <location>
        <begin position="1562"/>
        <end position="1581"/>
    </location>
</feature>
<evidence type="ECO:0000313" key="4">
    <source>
        <dbReference type="EMBL" id="CUG94426.1"/>
    </source>
</evidence>
<protein>
    <submittedName>
        <fullName evidence="4">Uncharacterized protein</fullName>
    </submittedName>
</protein>
<dbReference type="SMART" id="SM00320">
    <property type="entry name" value="WD40"/>
    <property type="match status" value="5"/>
</dbReference>
<feature type="repeat" description="WD" evidence="2">
    <location>
        <begin position="668"/>
        <end position="709"/>
    </location>
</feature>
<dbReference type="InterPro" id="IPR015943">
    <property type="entry name" value="WD40/YVTN_repeat-like_dom_sf"/>
</dbReference>
<feature type="compositionally biased region" description="Polar residues" evidence="3">
    <location>
        <begin position="1484"/>
        <end position="1502"/>
    </location>
</feature>
<dbReference type="InterPro" id="IPR001680">
    <property type="entry name" value="WD40_rpt"/>
</dbReference>
<evidence type="ECO:0000313" key="5">
    <source>
        <dbReference type="Proteomes" id="UP000051952"/>
    </source>
</evidence>
<keyword evidence="5" id="KW-1185">Reference proteome</keyword>
<feature type="region of interest" description="Disordered" evidence="3">
    <location>
        <begin position="1484"/>
        <end position="1535"/>
    </location>
</feature>
<keyword evidence="2" id="KW-0853">WD repeat</keyword>
<dbReference type="Gene3D" id="2.130.10.10">
    <property type="entry name" value="YVTN repeat-like/Quinoprotein amine dehydrogenase"/>
    <property type="match status" value="2"/>
</dbReference>
<keyword evidence="1" id="KW-0677">Repeat</keyword>
<feature type="region of interest" description="Disordered" evidence="3">
    <location>
        <begin position="426"/>
        <end position="456"/>
    </location>
</feature>
<feature type="region of interest" description="Disordered" evidence="3">
    <location>
        <begin position="345"/>
        <end position="389"/>
    </location>
</feature>
<dbReference type="InterPro" id="IPR051242">
    <property type="entry name" value="WD-EF-hand_domain"/>
</dbReference>
<dbReference type="Pfam" id="PF00400">
    <property type="entry name" value="WD40"/>
    <property type="match status" value="1"/>
</dbReference>
<organism evidence="4 5">
    <name type="scientific">Bodo saltans</name>
    <name type="common">Flagellated protozoan</name>
    <dbReference type="NCBI Taxonomy" id="75058"/>
    <lineage>
        <taxon>Eukaryota</taxon>
        <taxon>Discoba</taxon>
        <taxon>Euglenozoa</taxon>
        <taxon>Kinetoplastea</taxon>
        <taxon>Metakinetoplastina</taxon>
        <taxon>Eubodonida</taxon>
        <taxon>Bodonidae</taxon>
        <taxon>Bodo</taxon>
    </lineage>
</organism>
<feature type="region of interest" description="Disordered" evidence="3">
    <location>
        <begin position="1341"/>
        <end position="1369"/>
    </location>
</feature>
<feature type="region of interest" description="Disordered" evidence="3">
    <location>
        <begin position="1556"/>
        <end position="1581"/>
    </location>
</feature>
<feature type="compositionally biased region" description="Acidic residues" evidence="3">
    <location>
        <begin position="164"/>
        <end position="174"/>
    </location>
</feature>
<reference evidence="5" key="1">
    <citation type="submission" date="2015-09" db="EMBL/GenBank/DDBJ databases">
        <authorList>
            <consortium name="Pathogen Informatics"/>
        </authorList>
    </citation>
    <scope>NUCLEOTIDE SEQUENCE [LARGE SCALE GENOMIC DNA]</scope>
    <source>
        <strain evidence="5">Lake Konstanz</strain>
    </source>
</reference>
<feature type="compositionally biased region" description="Low complexity" evidence="3">
    <location>
        <begin position="1287"/>
        <end position="1298"/>
    </location>
</feature>
<feature type="region of interest" description="Disordered" evidence="3">
    <location>
        <begin position="1280"/>
        <end position="1305"/>
    </location>
</feature>
<feature type="compositionally biased region" description="Low complexity" evidence="3">
    <location>
        <begin position="1508"/>
        <end position="1520"/>
    </location>
</feature>
<dbReference type="OrthoDB" id="1068471at2759"/>
<dbReference type="SUPFAM" id="SSF50978">
    <property type="entry name" value="WD40 repeat-like"/>
    <property type="match status" value="1"/>
</dbReference>
<dbReference type="PANTHER" id="PTHR44324">
    <property type="entry name" value="WD40 REPEAT DOMAIN 95"/>
    <property type="match status" value="1"/>
</dbReference>
<dbReference type="PROSITE" id="PS50082">
    <property type="entry name" value="WD_REPEATS_2"/>
    <property type="match status" value="1"/>
</dbReference>
<dbReference type="PROSITE" id="PS50294">
    <property type="entry name" value="WD_REPEATS_REGION"/>
    <property type="match status" value="1"/>
</dbReference>
<feature type="compositionally biased region" description="Low complexity" evidence="3">
    <location>
        <begin position="175"/>
        <end position="186"/>
    </location>
</feature>
<feature type="compositionally biased region" description="Acidic residues" evidence="3">
    <location>
        <begin position="952"/>
        <end position="964"/>
    </location>
</feature>
<evidence type="ECO:0000256" key="3">
    <source>
        <dbReference type="SAM" id="MobiDB-lite"/>
    </source>
</evidence>
<dbReference type="PANTHER" id="PTHR44324:SF4">
    <property type="entry name" value="WD40 REPEAT DOMAIN 95"/>
    <property type="match status" value="1"/>
</dbReference>
<evidence type="ECO:0000256" key="1">
    <source>
        <dbReference type="ARBA" id="ARBA00022737"/>
    </source>
</evidence>
<name>A0A0S4JSC4_BODSA</name>
<feature type="compositionally biased region" description="Gly residues" evidence="3">
    <location>
        <begin position="354"/>
        <end position="364"/>
    </location>
</feature>
<proteinExistence type="predicted"/>
<feature type="region of interest" description="Disordered" evidence="3">
    <location>
        <begin position="1696"/>
        <end position="1721"/>
    </location>
</feature>
<evidence type="ECO:0000256" key="2">
    <source>
        <dbReference type="PROSITE-ProRule" id="PRU00221"/>
    </source>
</evidence>
<feature type="compositionally biased region" description="Polar residues" evidence="3">
    <location>
        <begin position="1711"/>
        <end position="1721"/>
    </location>
</feature>
<gene>
    <name evidence="4" type="ORF">BSAL_48125</name>
</gene>
<feature type="compositionally biased region" description="Low complexity" evidence="3">
    <location>
        <begin position="1341"/>
        <end position="1354"/>
    </location>
</feature>
<feature type="region of interest" description="Disordered" evidence="3">
    <location>
        <begin position="952"/>
        <end position="985"/>
    </location>
</feature>
<sequence length="1721" mass="187766">MWKAGKYQPTAKSSLLTNFNLLKFRYSKVDDIPETPDVVEGRAFALLVIQAISRHLPQLRIDFEASLQPGQRELSCDEFVDFLSHYMFFREYETCPIFATKSRFRAETLRQQRIAASGSSNTDQLMALLHSQWEDERRKKNADVGGPRKSIVGTTESTINNDGQSDDDVDESEDTTPQQPTMPRPTYGKQPVVTEEMWRQQRQDAKIAVLQKKRMSIRPIAGREEDVALQTLSRMESLSPVVLHEQLIRLYRAIDVEDSDGVCWAELSNFLSDAILQADNATGGGGQDSATSTFQEESPFELNPFVCDRPDHPVLGVKGVTLGRHEVTRAYEGLWLVQSRMPADVPTLTSKGGSNDGGGGGGEGGPPPGGNFKCSIDLHQTRPPNNPSGNLFPLVSKALSNVLEENLTQLEWIPIMDLQMVATAQYPPPTKHTTSHSRSDSPSSRSPSPQGDQMTQSVVQTYEDDASAAGIPTTGVLAYSSTDLRLRLCEYRLQTGAISSLGAVHVSESFSTMAWSPYWKKLFCCSNAGTMSVWQVNHPLLAARAQALSSSSSNSAYRGAETIPCFERVQTFHEHKSTICKVLFLPLDGSIVTASLDPRLIVQDLESCATIADLKGAQAGIRDIAYQVDYHMIAACGYEPNVRLWVLHESTRSNSMVLEDRGHSSSTSAQHSLPIIGVHFIPNTPYLTSADSHGLVRIWDLRTLRVVQNLDVELRRLPGHPRDKSIQQLSVVGDSDMLLSSRRYTFLIHPLRASTATQRRSEAETFVAMSYSFASSTVVSSTPSSMQLWDLRSGTLTSVFGSTASTKEEEVTAIAVDAQGRKIIVGFRGGKVRIHSSVNGAVMKTVIVSRSSGVEIVDIKTLLLGGLCIAVDSNGSVTCFADRDEGCQFAVLEACGFRAQPASFTISSKLFPYMAIAHSKRLVTLFELSQTAGLAPMHHSWFRLGDGDPYALDEDEDDEKEDENPNFSNPNNADAQATSVKPVSRRNAVTMSSSAVKVASSVDIIAMEFCDPWRSLIILESTGELHICQIGPSKDRGIRCTHRCKVLWQVFSEPIGTIPSPNSDDRPQTEQSVLTALMSSASFGNADPVSSQLFSPSCMQFVTFHRRHQLVLCDRRGTVVALELHHFPPPHRRSQYIFDRESIWATSVRVGGPTSLESSMVNTPQQTPRQLTIAAGGGDGEMTSEYDWADDVVIQAVRVRTGGAAGIAAAPRLPGLDRGPITGIMHIPSHGAICLLPAGSRSVYVMSLDGDQFLGEMSLDQRPGIPGQLRSPKVPQFDWGADSISLTGRSTTSSAPRTSRAEGSPMARAVEQITASHLIDDCSAGVEITVQSLLPVPQTSLSVSRAPSPLSARSSYRKTSVAETPPLPPRPCITTTASHFAEKKVHTSAQINREQTSTFHAFVETLESVRERLRDRPPSVLETRTSKRSLLQAKSLPIRLMTNPAQQRDCQGVSANVGSELPQLQQQQQQIRSSAMPIFSSQGIHGEFSSENQGTRSSSASIVRTPYARRIPSASRSASAMGSEESLTTAPPGISGIKRTLHKLVESHLHLRELHDIGFPPDQSSNRAPHNSNYQSQHPPTVAQQNALASACVAAIQATTTTTTLSTTQTPVSLRQSSYSTVRDYLEIPGRAATPLPHTVGVSASYLTTSGWHSNSVVTAPTSLVRKSLPTLKTHVVARCNISHNKVKHPDCKTLERPHNNNQDLGLMGIQTKQPPTISPT</sequence>
<accession>A0A0S4JSC4</accession>